<evidence type="ECO:0000313" key="10">
    <source>
        <dbReference type="EMBL" id="MBX7500234.1"/>
    </source>
</evidence>
<evidence type="ECO:0000256" key="6">
    <source>
        <dbReference type="ARBA" id="ARBA00023136"/>
    </source>
</evidence>
<evidence type="ECO:0000256" key="7">
    <source>
        <dbReference type="ARBA" id="ARBA00023315"/>
    </source>
</evidence>
<dbReference type="InterPro" id="IPR002123">
    <property type="entry name" value="Plipid/glycerol_acylTrfase"/>
</dbReference>
<dbReference type="RefSeq" id="WP_221600350.1">
    <property type="nucleotide sequence ID" value="NZ_JAIGNU010000001.1"/>
</dbReference>
<evidence type="ECO:0000256" key="4">
    <source>
        <dbReference type="ARBA" id="ARBA00022989"/>
    </source>
</evidence>
<dbReference type="PANTHER" id="PTHR23063">
    <property type="entry name" value="PHOSPHOLIPID ACYLTRANSFERASE"/>
    <property type="match status" value="1"/>
</dbReference>
<protein>
    <submittedName>
        <fullName evidence="10">1-acyl-sn-glycerol-3-phosphate acyltransferase</fullName>
    </submittedName>
</protein>
<keyword evidence="5" id="KW-0443">Lipid metabolism</keyword>
<dbReference type="CDD" id="cd07989">
    <property type="entry name" value="LPLAT_AGPAT-like"/>
    <property type="match status" value="1"/>
</dbReference>
<name>A0ABS7JRJ2_9SPHN</name>
<organism evidence="10 11">
    <name type="scientific">Qipengyuania mesophila</name>
    <dbReference type="NCBI Taxonomy" id="2867246"/>
    <lineage>
        <taxon>Bacteria</taxon>
        <taxon>Pseudomonadati</taxon>
        <taxon>Pseudomonadota</taxon>
        <taxon>Alphaproteobacteria</taxon>
        <taxon>Sphingomonadales</taxon>
        <taxon>Erythrobacteraceae</taxon>
        <taxon>Qipengyuania</taxon>
    </lineage>
</organism>
<feature type="transmembrane region" description="Helical" evidence="8">
    <location>
        <begin position="39"/>
        <end position="60"/>
    </location>
</feature>
<dbReference type="PANTHER" id="PTHR23063:SF52">
    <property type="entry name" value="LYSOPHOSPHATIDYLCHOLINE ACYLTRANSFERASE"/>
    <property type="match status" value="1"/>
</dbReference>
<sequence>MASASTAKAERRLAKYTARRLAAARGEKVPLSAIGWVRFILRTFGILALLLVFVPLHYLYRVFAYGSPFPMLFLRYTAWIVGARLKVVGTPLRRDVFFVANHISWVDILSMAGASGTAFVAKQELAEVPVIGWLCGLNRTVFVKRENRMGVAEQINALKEALADNWSVTVFPEGTVTDGRSLLPFKSSMLSVLDPPPPGVMVQPVVLDYGENSEEIAWVGEESGLHNAMRVMARKGSFPLTLYYLEPFSPVEYRGRKAIAAKAREEIEAQLVTNLGTPLRDFAHVVEAVRYRPKTAGPAAD</sequence>
<dbReference type="EMBL" id="JAIGNU010000001">
    <property type="protein sequence ID" value="MBX7500234.1"/>
    <property type="molecule type" value="Genomic_DNA"/>
</dbReference>
<keyword evidence="11" id="KW-1185">Reference proteome</keyword>
<evidence type="ECO:0000256" key="2">
    <source>
        <dbReference type="ARBA" id="ARBA00022679"/>
    </source>
</evidence>
<accession>A0ABS7JRJ2</accession>
<evidence type="ECO:0000256" key="1">
    <source>
        <dbReference type="ARBA" id="ARBA00004370"/>
    </source>
</evidence>
<dbReference type="SUPFAM" id="SSF69593">
    <property type="entry name" value="Glycerol-3-phosphate (1)-acyltransferase"/>
    <property type="match status" value="1"/>
</dbReference>
<feature type="domain" description="Phospholipid/glycerol acyltransferase" evidence="9">
    <location>
        <begin position="96"/>
        <end position="210"/>
    </location>
</feature>
<keyword evidence="4 8" id="KW-1133">Transmembrane helix</keyword>
<evidence type="ECO:0000256" key="8">
    <source>
        <dbReference type="SAM" id="Phobius"/>
    </source>
</evidence>
<dbReference type="GO" id="GO:0016746">
    <property type="term" value="F:acyltransferase activity"/>
    <property type="evidence" value="ECO:0007669"/>
    <property type="project" value="UniProtKB-KW"/>
</dbReference>
<comment type="subcellular location">
    <subcellularLocation>
        <location evidence="1">Membrane</location>
    </subcellularLocation>
</comment>
<comment type="caution">
    <text evidence="10">The sequence shown here is derived from an EMBL/GenBank/DDBJ whole genome shotgun (WGS) entry which is preliminary data.</text>
</comment>
<evidence type="ECO:0000256" key="3">
    <source>
        <dbReference type="ARBA" id="ARBA00022692"/>
    </source>
</evidence>
<reference evidence="10 11" key="1">
    <citation type="submission" date="2021-08" db="EMBL/GenBank/DDBJ databases">
        <title>Comparative Genomics Analysis of the Genus Qipengyuania Reveals Extensive Genetic Diversity and Metabolic Versatility, Including the Description of Fifteen Novel Species.</title>
        <authorList>
            <person name="Liu Y."/>
        </authorList>
    </citation>
    <scope>NUCLEOTIDE SEQUENCE [LARGE SCALE GENOMIC DNA]</scope>
    <source>
        <strain evidence="10 11">YG27</strain>
    </source>
</reference>
<proteinExistence type="predicted"/>
<keyword evidence="3 8" id="KW-0812">Transmembrane</keyword>
<dbReference type="SMART" id="SM00563">
    <property type="entry name" value="PlsC"/>
    <property type="match status" value="1"/>
</dbReference>
<keyword evidence="2" id="KW-0808">Transferase</keyword>
<dbReference type="Pfam" id="PF01553">
    <property type="entry name" value="Acyltransferase"/>
    <property type="match status" value="1"/>
</dbReference>
<gene>
    <name evidence="10" type="ORF">K3181_02095</name>
</gene>
<evidence type="ECO:0000313" key="11">
    <source>
        <dbReference type="Proteomes" id="UP000782554"/>
    </source>
</evidence>
<evidence type="ECO:0000259" key="9">
    <source>
        <dbReference type="SMART" id="SM00563"/>
    </source>
</evidence>
<dbReference type="Proteomes" id="UP000782554">
    <property type="component" value="Unassembled WGS sequence"/>
</dbReference>
<keyword evidence="6 8" id="KW-0472">Membrane</keyword>
<evidence type="ECO:0000256" key="5">
    <source>
        <dbReference type="ARBA" id="ARBA00023098"/>
    </source>
</evidence>
<keyword evidence="7 10" id="KW-0012">Acyltransferase</keyword>